<sequence length="365" mass="43319">MLNRIYKIILINLYFLGLNSENEIKNKYIYFQPKNLVYQCTKYILNKNIKIEYVNYDLEEYIHKVREIESRELPQRLKELFLTSIEIHSIQDITNSLKLIDKLDMFLDNSDYLKVFQEIISTEQIEYFSLDSSLSIIIKVYEYCPRIVKILFEKEIEILEDSYINALKVNESDIKAKLMLIRIYSSLKFDQKKTNIYISDLSKNATHPLVNILLINMVSNYNDINIINFIKSGLIKNYEIAFSVFYNKLYSDKKIIEHFSETEIKGLIKKVKTIASVRGYYYFMDHLYLIKLYTLVKNKEAKQENLLKLLITEALKDNNLLLKHLIFQELNFSNTETPKEIIDSSMDFQDMLNKISNKELLIQNA</sequence>
<dbReference type="Proteomes" id="UP000018769">
    <property type="component" value="Chromosome I"/>
</dbReference>
<evidence type="ECO:0000313" key="1">
    <source>
        <dbReference type="EMBL" id="CDK30668.1"/>
    </source>
</evidence>
<proteinExistence type="predicted"/>
<accession>V6DIB6</accession>
<gene>
    <name evidence="1" type="ORF">BABL1_gene_347</name>
</gene>
<dbReference type="KEGG" id="dpb:BABL1_gene_347"/>
<dbReference type="STRING" id="673862.BABL1_gene_347"/>
<name>V6DIB6_9BACT</name>
<dbReference type="HOGENOM" id="CLU_757960_0_0_7"/>
<dbReference type="EMBL" id="HG793133">
    <property type="protein sequence ID" value="CDK30668.1"/>
    <property type="molecule type" value="Genomic_DNA"/>
</dbReference>
<protein>
    <submittedName>
        <fullName evidence="1">Uncharacterized protein</fullName>
    </submittedName>
</protein>
<organism evidence="1 2">
    <name type="scientific">Candidatus Babela massiliensis</name>
    <dbReference type="NCBI Taxonomy" id="673862"/>
    <lineage>
        <taxon>Bacteria</taxon>
        <taxon>Candidatus Babelota</taxon>
        <taxon>Candidatus Babeliae</taxon>
        <taxon>Candidatus Babeliales</taxon>
        <taxon>Candidatus Babeliaceae</taxon>
        <taxon>Candidatus Babela</taxon>
    </lineage>
</organism>
<reference evidence="1 2" key="1">
    <citation type="journal article" date="2015" name="Biol. Direct">
        <title>Babela massiliensis, a representative of a widespread bacterial phylum with unusual adaptations to parasitism in amoebae.</title>
        <authorList>
            <person name="Pagnier I."/>
            <person name="Yutin N."/>
            <person name="Croce O."/>
            <person name="Makarova K.S."/>
            <person name="Wolf Y.I."/>
            <person name="Benamar S."/>
            <person name="Raoult D."/>
            <person name="Koonin E.V."/>
            <person name="La Scola B."/>
        </authorList>
    </citation>
    <scope>NUCLEOTIDE SEQUENCE [LARGE SCALE GENOMIC DNA]</scope>
    <source>
        <strain evidence="2">BABL1</strain>
    </source>
</reference>
<evidence type="ECO:0000313" key="2">
    <source>
        <dbReference type="Proteomes" id="UP000018769"/>
    </source>
</evidence>
<dbReference type="RefSeq" id="WP_023792170.1">
    <property type="nucleotide sequence ID" value="NC_023003.1"/>
</dbReference>
<dbReference type="AlphaFoldDB" id="V6DIB6"/>
<keyword evidence="2" id="KW-1185">Reference proteome</keyword>